<keyword evidence="12" id="KW-1185">Reference proteome</keyword>
<evidence type="ECO:0000313" key="12">
    <source>
        <dbReference type="Proteomes" id="UP000184520"/>
    </source>
</evidence>
<evidence type="ECO:0000256" key="1">
    <source>
        <dbReference type="ARBA" id="ARBA00004413"/>
    </source>
</evidence>
<dbReference type="Pfam" id="PF02050">
    <property type="entry name" value="FliJ"/>
    <property type="match status" value="1"/>
</dbReference>
<dbReference type="Gene3D" id="1.10.287.1700">
    <property type="match status" value="1"/>
</dbReference>
<keyword evidence="6" id="KW-0145">Chemotaxis</keyword>
<dbReference type="InterPro" id="IPR012823">
    <property type="entry name" value="Flagell_FliJ"/>
</dbReference>
<keyword evidence="5" id="KW-1003">Cell membrane</keyword>
<keyword evidence="7" id="KW-1005">Bacterial flagellum biogenesis</keyword>
<dbReference type="InterPro" id="IPR052570">
    <property type="entry name" value="FliJ"/>
</dbReference>
<dbReference type="InterPro" id="IPR053716">
    <property type="entry name" value="Flag_assembly_chemotaxis_eff"/>
</dbReference>
<evidence type="ECO:0000256" key="3">
    <source>
        <dbReference type="ARBA" id="ARBA00020392"/>
    </source>
</evidence>
<dbReference type="PANTHER" id="PTHR38786">
    <property type="entry name" value="FLAGELLAR FLIJ PROTEIN"/>
    <property type="match status" value="1"/>
</dbReference>
<dbReference type="GO" id="GO:0015031">
    <property type="term" value="P:protein transport"/>
    <property type="evidence" value="ECO:0007669"/>
    <property type="project" value="UniProtKB-KW"/>
</dbReference>
<sequence>MSRTQVAKSLQQMNVVLRLETDKEKNTLHAFNVAQDYYQQQKAKLTSLQQYRLDYFRQLQQEGGNGVGARHYQQRLSFVAKLDKACEQQNQIIAQASVVADQRKRQWLAQQRKRQAVEKLIGKKHATLQQLDNRQEQQAMDEFALQRLLRNQYFAG</sequence>
<evidence type="ECO:0000256" key="8">
    <source>
        <dbReference type="ARBA" id="ARBA00022927"/>
    </source>
</evidence>
<dbReference type="GO" id="GO:0006935">
    <property type="term" value="P:chemotaxis"/>
    <property type="evidence" value="ECO:0007669"/>
    <property type="project" value="UniProtKB-KW"/>
</dbReference>
<dbReference type="NCBIfam" id="TIGR02473">
    <property type="entry name" value="flagell_FliJ"/>
    <property type="match status" value="1"/>
</dbReference>
<comment type="subcellular location">
    <subcellularLocation>
        <location evidence="1">Cell membrane</location>
        <topology evidence="1">Peripheral membrane protein</topology>
        <orientation evidence="1">Cytoplasmic side</orientation>
    </subcellularLocation>
</comment>
<keyword evidence="11" id="KW-0969">Cilium</keyword>
<dbReference type="STRING" id="634436.SAMN05216361_1085"/>
<keyword evidence="4" id="KW-0813">Transport</keyword>
<accession>A0A1M5GMD3</accession>
<dbReference type="RefSeq" id="WP_073319079.1">
    <property type="nucleotide sequence ID" value="NZ_FQWD01000002.1"/>
</dbReference>
<keyword evidence="11" id="KW-0966">Cell projection</keyword>
<evidence type="ECO:0000256" key="6">
    <source>
        <dbReference type="ARBA" id="ARBA00022500"/>
    </source>
</evidence>
<keyword evidence="8" id="KW-0653">Protein transport</keyword>
<dbReference type="GO" id="GO:0044781">
    <property type="term" value="P:bacterial-type flagellum organization"/>
    <property type="evidence" value="ECO:0007669"/>
    <property type="project" value="UniProtKB-KW"/>
</dbReference>
<evidence type="ECO:0000256" key="9">
    <source>
        <dbReference type="ARBA" id="ARBA00023136"/>
    </source>
</evidence>
<protein>
    <recommendedName>
        <fullName evidence="3">Flagellar FliJ protein</fullName>
    </recommendedName>
</protein>
<dbReference type="OrthoDB" id="7063004at2"/>
<dbReference type="EMBL" id="FQWD01000002">
    <property type="protein sequence ID" value="SHG04905.1"/>
    <property type="molecule type" value="Genomic_DNA"/>
</dbReference>
<dbReference type="Proteomes" id="UP000184520">
    <property type="component" value="Unassembled WGS sequence"/>
</dbReference>
<keyword evidence="9" id="KW-0472">Membrane</keyword>
<evidence type="ECO:0000313" key="11">
    <source>
        <dbReference type="EMBL" id="SHG04905.1"/>
    </source>
</evidence>
<proteinExistence type="inferred from homology"/>
<dbReference type="AlphaFoldDB" id="A0A1M5GMD3"/>
<dbReference type="GO" id="GO:0005886">
    <property type="term" value="C:plasma membrane"/>
    <property type="evidence" value="ECO:0007669"/>
    <property type="project" value="UniProtKB-SubCell"/>
</dbReference>
<keyword evidence="10" id="KW-1006">Bacterial flagellum protein export</keyword>
<evidence type="ECO:0000256" key="5">
    <source>
        <dbReference type="ARBA" id="ARBA00022475"/>
    </source>
</evidence>
<evidence type="ECO:0000256" key="4">
    <source>
        <dbReference type="ARBA" id="ARBA00022448"/>
    </source>
</evidence>
<comment type="similarity">
    <text evidence="2">Belongs to the FliJ family.</text>
</comment>
<dbReference type="GO" id="GO:0071973">
    <property type="term" value="P:bacterial-type flagellum-dependent cell motility"/>
    <property type="evidence" value="ECO:0007669"/>
    <property type="project" value="InterPro"/>
</dbReference>
<keyword evidence="11" id="KW-0282">Flagellum</keyword>
<evidence type="ECO:0000256" key="7">
    <source>
        <dbReference type="ARBA" id="ARBA00022795"/>
    </source>
</evidence>
<evidence type="ECO:0000256" key="2">
    <source>
        <dbReference type="ARBA" id="ARBA00010004"/>
    </source>
</evidence>
<organism evidence="11 12">
    <name type="scientific">Marisediminitalea aggregata</name>
    <dbReference type="NCBI Taxonomy" id="634436"/>
    <lineage>
        <taxon>Bacteria</taxon>
        <taxon>Pseudomonadati</taxon>
        <taxon>Pseudomonadota</taxon>
        <taxon>Gammaproteobacteria</taxon>
        <taxon>Alteromonadales</taxon>
        <taxon>Alteromonadaceae</taxon>
        <taxon>Marisediminitalea</taxon>
    </lineage>
</organism>
<gene>
    <name evidence="11" type="ORF">SAMN05216361_1085</name>
</gene>
<dbReference type="PANTHER" id="PTHR38786:SF1">
    <property type="entry name" value="FLAGELLAR FLIJ PROTEIN"/>
    <property type="match status" value="1"/>
</dbReference>
<dbReference type="GO" id="GO:0009288">
    <property type="term" value="C:bacterial-type flagellum"/>
    <property type="evidence" value="ECO:0007669"/>
    <property type="project" value="InterPro"/>
</dbReference>
<evidence type="ECO:0000256" key="10">
    <source>
        <dbReference type="ARBA" id="ARBA00023225"/>
    </source>
</evidence>
<reference evidence="12" key="1">
    <citation type="submission" date="2016-11" db="EMBL/GenBank/DDBJ databases">
        <authorList>
            <person name="Varghese N."/>
            <person name="Submissions S."/>
        </authorList>
    </citation>
    <scope>NUCLEOTIDE SEQUENCE [LARGE SCALE GENOMIC DNA]</scope>
    <source>
        <strain evidence="12">CGMCC 1.8995</strain>
    </source>
</reference>
<name>A0A1M5GMD3_9ALTE</name>